<sequence length="305" mass="32465">MARPTKQQPPPNPLTPNPPILPPAPAPAQNLTLQEQLPSYSPRKTRSQTRLANAPLHALACNHSTKKTKHFAQPILNPPPSNPPNPENVNAVEDDSGIADLALEVGNLALVNNGTAITATGDVSSRAGSDTRARVKGGACGGRGFRGTVEKLNGELKGAQQGVGKGRGRGQKKEEREEEQKQIAELLTLHDSTSSHETDPGAEAEAEADDEEESEDKMTDNTTNNQSNFRAKSKSKAILNSNSHSTSTSHNSNTLPSSSTSRMQGTDTGDEEGNTRVIRSTRSTMAPLTTGVKRATRVKSNQSDE</sequence>
<feature type="compositionally biased region" description="Low complexity" evidence="1">
    <location>
        <begin position="239"/>
        <end position="261"/>
    </location>
</feature>
<organism evidence="2 3">
    <name type="scientific">Leptosphaeria maculans (strain JN3 / isolate v23.1.3 / race Av1-4-5-6-7-8)</name>
    <name type="common">Blackleg fungus</name>
    <name type="synonym">Phoma lingam</name>
    <dbReference type="NCBI Taxonomy" id="985895"/>
    <lineage>
        <taxon>Eukaryota</taxon>
        <taxon>Fungi</taxon>
        <taxon>Dikarya</taxon>
        <taxon>Ascomycota</taxon>
        <taxon>Pezizomycotina</taxon>
        <taxon>Dothideomycetes</taxon>
        <taxon>Pleosporomycetidae</taxon>
        <taxon>Pleosporales</taxon>
        <taxon>Pleosporineae</taxon>
        <taxon>Leptosphaeriaceae</taxon>
        <taxon>Plenodomus</taxon>
        <taxon>Plenodomus lingam/Leptosphaeria maculans species complex</taxon>
    </lineage>
</organism>
<feature type="compositionally biased region" description="Acidic residues" evidence="1">
    <location>
        <begin position="200"/>
        <end position="215"/>
    </location>
</feature>
<accession>E5A706</accession>
<evidence type="ECO:0000313" key="3">
    <source>
        <dbReference type="Proteomes" id="UP000002668"/>
    </source>
</evidence>
<protein>
    <submittedName>
        <fullName evidence="2">Uncharacterized protein</fullName>
    </submittedName>
</protein>
<dbReference type="EMBL" id="FP929135">
    <property type="protein sequence ID" value="CBX99401.1"/>
    <property type="molecule type" value="Genomic_DNA"/>
</dbReference>
<evidence type="ECO:0000256" key="1">
    <source>
        <dbReference type="SAM" id="MobiDB-lite"/>
    </source>
</evidence>
<dbReference type="HOGENOM" id="CLU_912384_0_0_1"/>
<name>E5A706_LEPMJ</name>
<dbReference type="GeneID" id="13288955"/>
<dbReference type="AlphaFoldDB" id="E5A706"/>
<proteinExistence type="predicted"/>
<dbReference type="Proteomes" id="UP000002668">
    <property type="component" value="Genome"/>
</dbReference>
<reference evidence="3" key="1">
    <citation type="journal article" date="2011" name="Nat. Commun.">
        <title>Effector diversification within compartments of the Leptosphaeria maculans genome affected by Repeat-Induced Point mutations.</title>
        <authorList>
            <person name="Rouxel T."/>
            <person name="Grandaubert J."/>
            <person name="Hane J.K."/>
            <person name="Hoede C."/>
            <person name="van de Wouw A.P."/>
            <person name="Couloux A."/>
            <person name="Dominguez V."/>
            <person name="Anthouard V."/>
            <person name="Bally P."/>
            <person name="Bourras S."/>
            <person name="Cozijnsen A.J."/>
            <person name="Ciuffetti L.M."/>
            <person name="Degrave A."/>
            <person name="Dilmaghani A."/>
            <person name="Duret L."/>
            <person name="Fudal I."/>
            <person name="Goodwin S.B."/>
            <person name="Gout L."/>
            <person name="Glaser N."/>
            <person name="Linglin J."/>
            <person name="Kema G.H.J."/>
            <person name="Lapalu N."/>
            <person name="Lawrence C.B."/>
            <person name="May K."/>
            <person name="Meyer M."/>
            <person name="Ollivier B."/>
            <person name="Poulain J."/>
            <person name="Schoch C.L."/>
            <person name="Simon A."/>
            <person name="Spatafora J.W."/>
            <person name="Stachowiak A."/>
            <person name="Turgeon B.G."/>
            <person name="Tyler B.M."/>
            <person name="Vincent D."/>
            <person name="Weissenbach J."/>
            <person name="Amselem J."/>
            <person name="Quesneville H."/>
            <person name="Oliver R.P."/>
            <person name="Wincker P."/>
            <person name="Balesdent M.-H."/>
            <person name="Howlett B.J."/>
        </authorList>
    </citation>
    <scope>NUCLEOTIDE SEQUENCE [LARGE SCALE GENOMIC DNA]</scope>
    <source>
        <strain evidence="3">JN3 / isolate v23.1.3 / race Av1-4-5-6-7-8</strain>
    </source>
</reference>
<feature type="compositionally biased region" description="Pro residues" evidence="1">
    <location>
        <begin position="7"/>
        <end position="26"/>
    </location>
</feature>
<dbReference type="VEuPathDB" id="FungiDB:LEMA_P086400.1"/>
<dbReference type="InParanoid" id="E5A706"/>
<dbReference type="RefSeq" id="XP_003842880.1">
    <property type="nucleotide sequence ID" value="XM_003842832.1"/>
</dbReference>
<evidence type="ECO:0000313" key="2">
    <source>
        <dbReference type="EMBL" id="CBX99401.1"/>
    </source>
</evidence>
<keyword evidence="3" id="KW-1185">Reference proteome</keyword>
<gene>
    <name evidence="2" type="ORF">LEMA_P086400.1</name>
</gene>
<feature type="compositionally biased region" description="Pro residues" evidence="1">
    <location>
        <begin position="76"/>
        <end position="86"/>
    </location>
</feature>
<feature type="compositionally biased region" description="Polar residues" evidence="1">
    <location>
        <begin position="277"/>
        <end position="287"/>
    </location>
</feature>
<feature type="compositionally biased region" description="Basic and acidic residues" evidence="1">
    <location>
        <begin position="171"/>
        <end position="182"/>
    </location>
</feature>
<feature type="region of interest" description="Disordered" evidence="1">
    <location>
        <begin position="1"/>
        <end position="92"/>
    </location>
</feature>
<feature type="region of interest" description="Disordered" evidence="1">
    <location>
        <begin position="153"/>
        <end position="305"/>
    </location>
</feature>
<feature type="compositionally biased region" description="Polar residues" evidence="1">
    <location>
        <begin position="220"/>
        <end position="230"/>
    </location>
</feature>